<dbReference type="SUPFAM" id="SSF52540">
    <property type="entry name" value="P-loop containing nucleoside triphosphate hydrolases"/>
    <property type="match status" value="1"/>
</dbReference>
<gene>
    <name evidence="2" type="ORF">GETHOR_22360</name>
</gene>
<dbReference type="EMBL" id="AP027079">
    <property type="protein sequence ID" value="BDU70135.1"/>
    <property type="molecule type" value="Genomic_DNA"/>
</dbReference>
<feature type="domain" description="NadR/Ttd14 AAA" evidence="1">
    <location>
        <begin position="2"/>
        <end position="151"/>
    </location>
</feature>
<accession>A0ABN6V0T1</accession>
<dbReference type="RefSeq" id="WP_286353853.1">
    <property type="nucleotide sequence ID" value="NZ_AP027079.1"/>
</dbReference>
<evidence type="ECO:0000259" key="1">
    <source>
        <dbReference type="Pfam" id="PF13521"/>
    </source>
</evidence>
<dbReference type="Pfam" id="PF13521">
    <property type="entry name" value="AAA_28"/>
    <property type="match status" value="1"/>
</dbReference>
<protein>
    <recommendedName>
        <fullName evidence="1">NadR/Ttd14 AAA domain-containing protein</fullName>
    </recommendedName>
</protein>
<organism evidence="2 3">
    <name type="scientific">Geothrix oryzae</name>
    <dbReference type="NCBI Taxonomy" id="2927975"/>
    <lineage>
        <taxon>Bacteria</taxon>
        <taxon>Pseudomonadati</taxon>
        <taxon>Acidobacteriota</taxon>
        <taxon>Holophagae</taxon>
        <taxon>Holophagales</taxon>
        <taxon>Holophagaceae</taxon>
        <taxon>Geothrix</taxon>
    </lineage>
</organism>
<evidence type="ECO:0000313" key="2">
    <source>
        <dbReference type="EMBL" id="BDU70135.1"/>
    </source>
</evidence>
<name>A0ABN6V0T1_9BACT</name>
<evidence type="ECO:0000313" key="3">
    <source>
        <dbReference type="Proteomes" id="UP001242010"/>
    </source>
</evidence>
<dbReference type="InterPro" id="IPR038727">
    <property type="entry name" value="NadR/Ttd14_AAA_dom"/>
</dbReference>
<dbReference type="InterPro" id="IPR027417">
    <property type="entry name" value="P-loop_NTPase"/>
</dbReference>
<sequence>MKIAFIGTHGVGKTTLCYELAAALKRGGVHVDIVKEVARLSPLPINRKTSLEAQTWIFMTQIAEEIRSASQHDVVVCDRSVLDNYAYMLFAFGRQRSIESFMYHWMKTYDLLFKVPVSGEVSADGVRDTDDFFIRSIDQLVDSLLEERKIAHERLRPEERATWIDRVKEVVLAHPKGQLPLLSEPR</sequence>
<proteinExistence type="predicted"/>
<dbReference type="Proteomes" id="UP001242010">
    <property type="component" value="Chromosome"/>
</dbReference>
<reference evidence="3" key="1">
    <citation type="journal article" date="2023" name="Int. J. Syst. Evol. Microbiol.">
        <title>Mesoterricola silvestris gen. nov., sp. nov., Mesoterricola sediminis sp. nov., Geothrix oryzae sp. nov., Geothrix edaphica sp. nov., Geothrix rubra sp. nov., and Geothrix limicola sp. nov., six novel members of Acidobacteriota isolated from soils.</title>
        <authorList>
            <person name="Itoh H."/>
            <person name="Sugisawa Y."/>
            <person name="Mise K."/>
            <person name="Xu Z."/>
            <person name="Kuniyasu M."/>
            <person name="Ushijima N."/>
            <person name="Kawano K."/>
            <person name="Kobayashi E."/>
            <person name="Shiratori Y."/>
            <person name="Masuda Y."/>
            <person name="Senoo K."/>
        </authorList>
    </citation>
    <scope>NUCLEOTIDE SEQUENCE [LARGE SCALE GENOMIC DNA]</scope>
    <source>
        <strain evidence="3">Red222</strain>
    </source>
</reference>
<dbReference type="Gene3D" id="3.40.50.300">
    <property type="entry name" value="P-loop containing nucleotide triphosphate hydrolases"/>
    <property type="match status" value="1"/>
</dbReference>
<keyword evidence="3" id="KW-1185">Reference proteome</keyword>